<evidence type="ECO:0000313" key="2">
    <source>
        <dbReference type="Proteomes" id="UP000324800"/>
    </source>
</evidence>
<accession>A0A5J4RD95</accession>
<feature type="non-terminal residue" evidence="1">
    <location>
        <position position="1"/>
    </location>
</feature>
<organism evidence="1 2">
    <name type="scientific">Streblomastix strix</name>
    <dbReference type="NCBI Taxonomy" id="222440"/>
    <lineage>
        <taxon>Eukaryota</taxon>
        <taxon>Metamonada</taxon>
        <taxon>Preaxostyla</taxon>
        <taxon>Oxymonadida</taxon>
        <taxon>Streblomastigidae</taxon>
        <taxon>Streblomastix</taxon>
    </lineage>
</organism>
<comment type="caution">
    <text evidence="1">The sequence shown here is derived from an EMBL/GenBank/DDBJ whole genome shotgun (WGS) entry which is preliminary data.</text>
</comment>
<evidence type="ECO:0000313" key="1">
    <source>
        <dbReference type="EMBL" id="KAA6331454.1"/>
    </source>
</evidence>
<protein>
    <submittedName>
        <fullName evidence="1">Uncharacterized protein</fullName>
    </submittedName>
</protein>
<name>A0A5J4RD95_9EUKA</name>
<sequence>SANTKRLSNSEDSYDNGTGCYQGYEDELFGDILLGNDVVDNYQLCGFQCDEDVRILDAVLVQSTLLIYSQSFLTSPLVTIILPLTPSPSYTQLCLHTPHPLINVHKARSLTSSGIRGSI</sequence>
<dbReference type="EMBL" id="SNRW01042628">
    <property type="protein sequence ID" value="KAA6331454.1"/>
    <property type="molecule type" value="Genomic_DNA"/>
</dbReference>
<proteinExistence type="predicted"/>
<dbReference type="AlphaFoldDB" id="A0A5J4RD95"/>
<gene>
    <name evidence="1" type="ORF">EZS28_053385</name>
</gene>
<reference evidence="1 2" key="1">
    <citation type="submission" date="2019-03" db="EMBL/GenBank/DDBJ databases">
        <title>Single cell metagenomics reveals metabolic interactions within the superorganism composed of flagellate Streblomastix strix and complex community of Bacteroidetes bacteria on its surface.</title>
        <authorList>
            <person name="Treitli S.C."/>
            <person name="Kolisko M."/>
            <person name="Husnik F."/>
            <person name="Keeling P."/>
            <person name="Hampl V."/>
        </authorList>
    </citation>
    <scope>NUCLEOTIDE SEQUENCE [LARGE SCALE GENOMIC DNA]</scope>
    <source>
        <strain evidence="1">ST1C</strain>
    </source>
</reference>
<dbReference type="Proteomes" id="UP000324800">
    <property type="component" value="Unassembled WGS sequence"/>
</dbReference>